<evidence type="ECO:0008006" key="4">
    <source>
        <dbReference type="Google" id="ProtNLM"/>
    </source>
</evidence>
<accession>A0A8J9TLY6</accession>
<dbReference type="AlphaFoldDB" id="A0A8J9TLY6"/>
<sequence length="439" mass="48891">MKNSPVRLESLATGEIMPRKLDKSIAFSPSHRIVVNRSRASLNTSLELTTVLLHEDSCSQGSTASGDSCVLAIDWNDADICRNNDTFNVVPFLRHTFDNRVHLAEAMDEHQRGKDDFPRSTVRKRMESWSVRPSLIRIPSLSSTPASAKSLGSFSFPSNDDLTLRALPCATSAKSLGSFTFPTDLALEFDVPTQPLLLSADRGSGFDDSNKDSCPSHRVSFARMKQYRERSYWKHMFLRQMIAGPHSLKTAESGLHLGWAHHQAGELCQAEAAFQISYRIYHRQRKRLGMAQALEGAGLAGSRVDAMDAADRGMDHLEEALRIRLEELGPTHVDTVQVMNHLGQVHFNAANFSQAHHCYWEVFCVRKMVFGPNHPSVAVAAHDLAKVTESLSALPDAANFYNIAMEIYEIMGLPDSNPAVARLLSDARRLERLQQFTCT</sequence>
<keyword evidence="1" id="KW-0677">Repeat</keyword>
<dbReference type="Gene3D" id="1.25.40.10">
    <property type="entry name" value="Tetratricopeptide repeat domain"/>
    <property type="match status" value="1"/>
</dbReference>
<dbReference type="SUPFAM" id="SSF48452">
    <property type="entry name" value="TPR-like"/>
    <property type="match status" value="1"/>
</dbReference>
<evidence type="ECO:0000313" key="3">
    <source>
        <dbReference type="EMBL" id="CAG9283474.1"/>
    </source>
</evidence>
<dbReference type="PANTHER" id="PTHR45641:SF19">
    <property type="entry name" value="NEPHROCYSTIN-3"/>
    <property type="match status" value="1"/>
</dbReference>
<reference evidence="3" key="1">
    <citation type="submission" date="2022-02" db="EMBL/GenBank/DDBJ databases">
        <authorList>
            <person name="Giguere J D."/>
        </authorList>
    </citation>
    <scope>NUCLEOTIDE SEQUENCE</scope>
    <source>
        <strain evidence="3">CCAP 1055/1</strain>
    </source>
</reference>
<dbReference type="InterPro" id="IPR011990">
    <property type="entry name" value="TPR-like_helical_dom_sf"/>
</dbReference>
<protein>
    <recommendedName>
        <fullName evidence="4">Kinesin light chain</fullName>
    </recommendedName>
</protein>
<dbReference type="PANTHER" id="PTHR45641">
    <property type="entry name" value="TETRATRICOPEPTIDE REPEAT PROTEIN (AFU_ORTHOLOGUE AFUA_6G03870)"/>
    <property type="match status" value="1"/>
</dbReference>
<organism evidence="3">
    <name type="scientific">Phaeodactylum tricornutum</name>
    <name type="common">Diatom</name>
    <dbReference type="NCBI Taxonomy" id="2850"/>
    <lineage>
        <taxon>Eukaryota</taxon>
        <taxon>Sar</taxon>
        <taxon>Stramenopiles</taxon>
        <taxon>Ochrophyta</taxon>
        <taxon>Bacillariophyta</taxon>
        <taxon>Bacillariophyceae</taxon>
        <taxon>Bacillariophycidae</taxon>
        <taxon>Naviculales</taxon>
        <taxon>Phaeodactylaceae</taxon>
        <taxon>Phaeodactylum</taxon>
    </lineage>
</organism>
<name>A0A8J9TLY6_PHATR</name>
<dbReference type="EMBL" id="OU594960">
    <property type="protein sequence ID" value="CAG9283474.1"/>
    <property type="molecule type" value="Genomic_DNA"/>
</dbReference>
<evidence type="ECO:0000256" key="1">
    <source>
        <dbReference type="ARBA" id="ARBA00022737"/>
    </source>
</evidence>
<proteinExistence type="predicted"/>
<dbReference type="Pfam" id="PF13374">
    <property type="entry name" value="TPR_10"/>
    <property type="match status" value="1"/>
</dbReference>
<keyword evidence="2" id="KW-0802">TPR repeat</keyword>
<dbReference type="Proteomes" id="UP000836788">
    <property type="component" value="Chromosome 19"/>
</dbReference>
<gene>
    <name evidence="3" type="ORF">PTTT1_LOCUS22914</name>
</gene>
<evidence type="ECO:0000256" key="2">
    <source>
        <dbReference type="ARBA" id="ARBA00022803"/>
    </source>
</evidence>